<dbReference type="Gene3D" id="3.40.630.30">
    <property type="match status" value="1"/>
</dbReference>
<feature type="domain" description="N-acetyltransferase" evidence="2">
    <location>
        <begin position="5"/>
        <end position="182"/>
    </location>
</feature>
<dbReference type="InterPro" id="IPR016181">
    <property type="entry name" value="Acyl_CoA_acyltransferase"/>
</dbReference>
<reference evidence="4" key="1">
    <citation type="journal article" date="2017" name="Acta Aliment.">
        <title>Plant polysaccharide degrading enzyme system of Thermpbifida cellulosilytica TB100 revealed by de novo genome project data.</title>
        <authorList>
            <person name="Toth A."/>
            <person name="Baka E."/>
            <person name="Luzics S."/>
            <person name="Bata-Vidacs I."/>
            <person name="Nagy I."/>
            <person name="Balint B."/>
            <person name="Herceg R."/>
            <person name="Olasz F."/>
            <person name="Wilk T."/>
            <person name="Nagy T."/>
            <person name="Kriszt B."/>
            <person name="Nagy I."/>
            <person name="Kukolya J."/>
        </authorList>
    </citation>
    <scope>NUCLEOTIDE SEQUENCE [LARGE SCALE GENOMIC DNA]</scope>
    <source>
        <strain evidence="4">TB100</strain>
    </source>
</reference>
<evidence type="ECO:0000256" key="1">
    <source>
        <dbReference type="SAM" id="MobiDB-lite"/>
    </source>
</evidence>
<dbReference type="Proteomes" id="UP000074382">
    <property type="component" value="Unassembled WGS sequence"/>
</dbReference>
<dbReference type="AlphaFoldDB" id="A0A147KEJ0"/>
<evidence type="ECO:0000313" key="4">
    <source>
        <dbReference type="Proteomes" id="UP000074382"/>
    </source>
</evidence>
<dbReference type="InterPro" id="IPR000182">
    <property type="entry name" value="GNAT_dom"/>
</dbReference>
<accession>A0A147KEJ0</accession>
<protein>
    <submittedName>
        <fullName evidence="3">GCN5 family acetyltransferase</fullName>
    </submittedName>
</protein>
<keyword evidence="3" id="KW-0808">Transferase</keyword>
<gene>
    <name evidence="3" type="ORF">AC529_16060</name>
</gene>
<sequence length="205" mass="22103">METEIELWELAAPAFVGALPALIEIYAAAMAPPREQLAGRQAVMRQHAGYPRFGAVVAVTGDGDAVAFAYGFHGRPGQWWHDVVTAELARTDPAAVRRWFADSFEVAEVHVLPEWQGNGIGRAVLHRLAGARRERTAVLSTHTGNTPAHALYRSSGFVDLITGFYFPGTPDRPFTIMAAPLPLRRRAAGGSPPAAGRPRGWPSTG</sequence>
<proteinExistence type="predicted"/>
<dbReference type="STRING" id="665004.AC529_16060"/>
<dbReference type="OrthoDB" id="3692150at2"/>
<dbReference type="GO" id="GO:0016747">
    <property type="term" value="F:acyltransferase activity, transferring groups other than amino-acyl groups"/>
    <property type="evidence" value="ECO:0007669"/>
    <property type="project" value="InterPro"/>
</dbReference>
<dbReference type="PROSITE" id="PS51186">
    <property type="entry name" value="GNAT"/>
    <property type="match status" value="1"/>
</dbReference>
<comment type="caution">
    <text evidence="3">The sequence shown here is derived from an EMBL/GenBank/DDBJ whole genome shotgun (WGS) entry which is preliminary data.</text>
</comment>
<dbReference type="RefSeq" id="WP_068756969.1">
    <property type="nucleotide sequence ID" value="NZ_KQ950183.1"/>
</dbReference>
<organism evidence="3 4">
    <name type="scientific">Thermobifida cellulosilytica TB100</name>
    <dbReference type="NCBI Taxonomy" id="665004"/>
    <lineage>
        <taxon>Bacteria</taxon>
        <taxon>Bacillati</taxon>
        <taxon>Actinomycetota</taxon>
        <taxon>Actinomycetes</taxon>
        <taxon>Streptosporangiales</taxon>
        <taxon>Nocardiopsidaceae</taxon>
        <taxon>Thermobifida</taxon>
    </lineage>
</organism>
<dbReference type="SUPFAM" id="SSF55729">
    <property type="entry name" value="Acyl-CoA N-acyltransferases (Nat)"/>
    <property type="match status" value="1"/>
</dbReference>
<evidence type="ECO:0000313" key="3">
    <source>
        <dbReference type="EMBL" id="KUP95705.1"/>
    </source>
</evidence>
<dbReference type="Pfam" id="PF13508">
    <property type="entry name" value="Acetyltransf_7"/>
    <property type="match status" value="1"/>
</dbReference>
<feature type="region of interest" description="Disordered" evidence="1">
    <location>
        <begin position="185"/>
        <end position="205"/>
    </location>
</feature>
<dbReference type="EMBL" id="LGEM01000113">
    <property type="protein sequence ID" value="KUP95705.1"/>
    <property type="molecule type" value="Genomic_DNA"/>
</dbReference>
<keyword evidence="4" id="KW-1185">Reference proteome</keyword>
<evidence type="ECO:0000259" key="2">
    <source>
        <dbReference type="PROSITE" id="PS51186"/>
    </source>
</evidence>
<name>A0A147KEJ0_THECS</name>